<keyword evidence="1" id="KW-0472">Membrane</keyword>
<name>A0ABN6XMR7_9MICO</name>
<feature type="transmembrane region" description="Helical" evidence="1">
    <location>
        <begin position="52"/>
        <end position="71"/>
    </location>
</feature>
<reference evidence="3" key="1">
    <citation type="journal article" date="2019" name="Int. J. Syst. Evol. Microbiol.">
        <title>The Global Catalogue of Microorganisms (GCM) 10K type strain sequencing project: providing services to taxonomists for standard genome sequencing and annotation.</title>
        <authorList>
            <consortium name="The Broad Institute Genomics Platform"/>
            <consortium name="The Broad Institute Genome Sequencing Center for Infectious Disease"/>
            <person name="Wu L."/>
            <person name="Ma J."/>
        </authorList>
    </citation>
    <scope>NUCLEOTIDE SEQUENCE [LARGE SCALE GENOMIC DNA]</scope>
    <source>
        <strain evidence="3">NBRC 108725</strain>
    </source>
</reference>
<feature type="transmembrane region" description="Helical" evidence="1">
    <location>
        <begin position="12"/>
        <end position="32"/>
    </location>
</feature>
<dbReference type="EMBL" id="AP027731">
    <property type="protein sequence ID" value="BDZ44723.1"/>
    <property type="molecule type" value="Genomic_DNA"/>
</dbReference>
<evidence type="ECO:0000313" key="3">
    <source>
        <dbReference type="Proteomes" id="UP001321498"/>
    </source>
</evidence>
<organism evidence="2 3">
    <name type="scientific">Naasia aerilata</name>
    <dbReference type="NCBI Taxonomy" id="1162966"/>
    <lineage>
        <taxon>Bacteria</taxon>
        <taxon>Bacillati</taxon>
        <taxon>Actinomycetota</taxon>
        <taxon>Actinomycetes</taxon>
        <taxon>Micrococcales</taxon>
        <taxon>Microbacteriaceae</taxon>
        <taxon>Naasia</taxon>
    </lineage>
</organism>
<proteinExistence type="predicted"/>
<dbReference type="Proteomes" id="UP001321498">
    <property type="component" value="Chromosome"/>
</dbReference>
<protein>
    <submittedName>
        <fullName evidence="2">Uncharacterized protein</fullName>
    </submittedName>
</protein>
<sequence length="74" mass="8088">MIRVMVIHLPPWLLPAILGGLAMTALLVVSMVKTVRYHGWGQQRWAPPAVPWFIAAMVVGVGTLAATLLWISRG</sequence>
<gene>
    <name evidence="2" type="ORF">GCM10025866_06320</name>
</gene>
<evidence type="ECO:0000256" key="1">
    <source>
        <dbReference type="SAM" id="Phobius"/>
    </source>
</evidence>
<keyword evidence="3" id="KW-1185">Reference proteome</keyword>
<keyword evidence="1" id="KW-0812">Transmembrane</keyword>
<keyword evidence="1" id="KW-1133">Transmembrane helix</keyword>
<dbReference type="RefSeq" id="WP_286278142.1">
    <property type="nucleotide sequence ID" value="NZ_AP027731.1"/>
</dbReference>
<evidence type="ECO:0000313" key="2">
    <source>
        <dbReference type="EMBL" id="BDZ44723.1"/>
    </source>
</evidence>
<accession>A0ABN6XMR7</accession>